<comment type="similarity">
    <text evidence="1 4">Belongs to the glycosyl hydrolase 43 family.</text>
</comment>
<evidence type="ECO:0000256" key="3">
    <source>
        <dbReference type="ARBA" id="ARBA00023295"/>
    </source>
</evidence>
<dbReference type="AlphaFoldDB" id="A0A937JY59"/>
<evidence type="ECO:0000256" key="1">
    <source>
        <dbReference type="ARBA" id="ARBA00009865"/>
    </source>
</evidence>
<sequence>MALFISFESFSQTKYKAFHPGELWLDDHGDHINAHGGGLLYHKGTYYWFGENKGKDSNNAFVGIMCYSSKDLYNWKREAVALPVSTDPDSEITAGSIMERPKVIYNKKTKKFVMWFHLELKGQGYAAARTGVAVSDKPTGPYQYKKSYRPNAGQWPENFEEEWKDRPVTTEADWWTEPWRNEVKEGLFVRRDFDKGQMSRDMTLFVDDNGKAYHIHSAEENLTLHISELSDDYLSFTGRYITLAPAGHNEAPAIFKQGEMYYLITSGCTGWDPNAARSFKSSSIWGPWEYLGNPAQGEHADLTFYSQSTYILPVQGKKNAFIYMGDRWRPKDPIDGRYIWLPVLMENGKPVIKWFDEWDLSIFEKEMH</sequence>
<protein>
    <submittedName>
        <fullName evidence="5">Family 43 glycosylhydrolase</fullName>
    </submittedName>
</protein>
<comment type="caution">
    <text evidence="5">The sequence shown here is derived from an EMBL/GenBank/DDBJ whole genome shotgun (WGS) entry which is preliminary data.</text>
</comment>
<dbReference type="EMBL" id="JAESIY010000002">
    <property type="protein sequence ID" value="MBL3655344.1"/>
    <property type="molecule type" value="Genomic_DNA"/>
</dbReference>
<dbReference type="InterPro" id="IPR023296">
    <property type="entry name" value="Glyco_hydro_beta-prop_sf"/>
</dbReference>
<dbReference type="Gene3D" id="2.115.10.20">
    <property type="entry name" value="Glycosyl hydrolase domain, family 43"/>
    <property type="match status" value="1"/>
</dbReference>
<organism evidence="5 6">
    <name type="scientific">Fulvivirga sediminis</name>
    <dbReference type="NCBI Taxonomy" id="2803949"/>
    <lineage>
        <taxon>Bacteria</taxon>
        <taxon>Pseudomonadati</taxon>
        <taxon>Bacteroidota</taxon>
        <taxon>Cytophagia</taxon>
        <taxon>Cytophagales</taxon>
        <taxon>Fulvivirgaceae</taxon>
        <taxon>Fulvivirga</taxon>
    </lineage>
</organism>
<keyword evidence="3 4" id="KW-0326">Glycosidase</keyword>
<proteinExistence type="inferred from homology"/>
<name>A0A937JY59_9BACT</name>
<dbReference type="PANTHER" id="PTHR22925">
    <property type="entry name" value="GLYCOSYL HYDROLASE 43 FAMILY MEMBER"/>
    <property type="match status" value="1"/>
</dbReference>
<gene>
    <name evidence="5" type="ORF">JL102_04325</name>
</gene>
<dbReference type="CDD" id="cd18825">
    <property type="entry name" value="GH43_CtGH43-like"/>
    <property type="match status" value="1"/>
</dbReference>
<evidence type="ECO:0000256" key="2">
    <source>
        <dbReference type="ARBA" id="ARBA00022801"/>
    </source>
</evidence>
<evidence type="ECO:0000256" key="4">
    <source>
        <dbReference type="RuleBase" id="RU361187"/>
    </source>
</evidence>
<dbReference type="GO" id="GO:0004553">
    <property type="term" value="F:hydrolase activity, hydrolyzing O-glycosyl compounds"/>
    <property type="evidence" value="ECO:0007669"/>
    <property type="project" value="InterPro"/>
</dbReference>
<dbReference type="GO" id="GO:0005975">
    <property type="term" value="P:carbohydrate metabolic process"/>
    <property type="evidence" value="ECO:0007669"/>
    <property type="project" value="InterPro"/>
</dbReference>
<dbReference type="SUPFAM" id="SSF75005">
    <property type="entry name" value="Arabinanase/levansucrase/invertase"/>
    <property type="match status" value="1"/>
</dbReference>
<reference evidence="5" key="1">
    <citation type="submission" date="2021-01" db="EMBL/GenBank/DDBJ databases">
        <title>Fulvivirga kasyanovii gen. nov., sp nov., a novel member of the phylum Bacteroidetes isolated from seawater in a mussel farm.</title>
        <authorList>
            <person name="Zhao L.-H."/>
            <person name="Wang Z.-J."/>
        </authorList>
    </citation>
    <scope>NUCLEOTIDE SEQUENCE</scope>
    <source>
        <strain evidence="5">2943</strain>
    </source>
</reference>
<dbReference type="Proteomes" id="UP000659388">
    <property type="component" value="Unassembled WGS sequence"/>
</dbReference>
<dbReference type="InterPro" id="IPR006710">
    <property type="entry name" value="Glyco_hydro_43"/>
</dbReference>
<evidence type="ECO:0000313" key="6">
    <source>
        <dbReference type="Proteomes" id="UP000659388"/>
    </source>
</evidence>
<keyword evidence="6" id="KW-1185">Reference proteome</keyword>
<dbReference type="Pfam" id="PF04616">
    <property type="entry name" value="Glyco_hydro_43"/>
    <property type="match status" value="1"/>
</dbReference>
<dbReference type="PANTHER" id="PTHR22925:SF3">
    <property type="entry name" value="GLYCOSYL HYDROLASE FAMILY PROTEIN 43"/>
    <property type="match status" value="1"/>
</dbReference>
<evidence type="ECO:0000313" key="5">
    <source>
        <dbReference type="EMBL" id="MBL3655344.1"/>
    </source>
</evidence>
<keyword evidence="2 4" id="KW-0378">Hydrolase</keyword>
<accession>A0A937JY59</accession>